<evidence type="ECO:0000313" key="2">
    <source>
        <dbReference type="Proteomes" id="UP000546464"/>
    </source>
</evidence>
<proteinExistence type="predicted"/>
<dbReference type="RefSeq" id="WP_185676382.1">
    <property type="nucleotide sequence ID" value="NZ_JACHVB010000037.1"/>
</dbReference>
<name>A0A842HGJ5_9BACT</name>
<evidence type="ECO:0000313" key="1">
    <source>
        <dbReference type="EMBL" id="MBC2595419.1"/>
    </source>
</evidence>
<organism evidence="1 2">
    <name type="scientific">Ruficoccus amylovorans</name>
    <dbReference type="NCBI Taxonomy" id="1804625"/>
    <lineage>
        <taxon>Bacteria</taxon>
        <taxon>Pseudomonadati</taxon>
        <taxon>Verrucomicrobiota</taxon>
        <taxon>Opitutia</taxon>
        <taxon>Puniceicoccales</taxon>
        <taxon>Cerasicoccaceae</taxon>
        <taxon>Ruficoccus</taxon>
    </lineage>
</organism>
<comment type="caution">
    <text evidence="1">The sequence shown here is derived from an EMBL/GenBank/DDBJ whole genome shotgun (WGS) entry which is preliminary data.</text>
</comment>
<protein>
    <submittedName>
        <fullName evidence="1">Uncharacterized protein</fullName>
    </submittedName>
</protein>
<reference evidence="1 2" key="1">
    <citation type="submission" date="2020-07" db="EMBL/GenBank/DDBJ databases">
        <authorList>
            <person name="Feng X."/>
        </authorList>
    </citation>
    <scope>NUCLEOTIDE SEQUENCE [LARGE SCALE GENOMIC DNA]</scope>
    <source>
        <strain evidence="1 2">JCM31066</strain>
    </source>
</reference>
<keyword evidence="2" id="KW-1185">Reference proteome</keyword>
<dbReference type="AlphaFoldDB" id="A0A842HGJ5"/>
<dbReference type="Proteomes" id="UP000546464">
    <property type="component" value="Unassembled WGS sequence"/>
</dbReference>
<dbReference type="EMBL" id="JACHVB010000037">
    <property type="protein sequence ID" value="MBC2595419.1"/>
    <property type="molecule type" value="Genomic_DNA"/>
</dbReference>
<gene>
    <name evidence="1" type="ORF">H5P28_14220</name>
</gene>
<accession>A0A842HGJ5</accession>
<sequence>MARIVGHDGKVLRFVPLHQEREYAVPFEQLSDTTQKQILEYCPTSFLQLDENWDRKNSHAGLDNTTIKDLVILLGQWLTRNAPQPSRFNSVFNSAFLVEFSWFDRSWLYGPLLDSPIKLFDDIYYLESLQEVRHRLHEALEMGRSQAVITDGFPMNSFRLWMFPVRREYRYARGYENLNRISGYNTLGIMVDRQDQIVAVECLRTSDVPMLDRSDLWEANTIHFLGLKKKFAADATVLVHTPTGSLKKEFGSFSGEAAHLGSFSGDAVHMTEVMFFSSDQNPIRYSISNKKPLSYSRMYMPDGLARLIAYNIYINWR</sequence>